<reference evidence="2" key="1">
    <citation type="journal article" date="2023" name="Plant J.">
        <title>The genome of the king protea, Protea cynaroides.</title>
        <authorList>
            <person name="Chang J."/>
            <person name="Duong T.A."/>
            <person name="Schoeman C."/>
            <person name="Ma X."/>
            <person name="Roodt D."/>
            <person name="Barker N."/>
            <person name="Li Z."/>
            <person name="Van de Peer Y."/>
            <person name="Mizrachi E."/>
        </authorList>
    </citation>
    <scope>NUCLEOTIDE SEQUENCE</scope>
    <source>
        <tissue evidence="2">Young leaves</tissue>
    </source>
</reference>
<accession>A0A9Q0GRJ4</accession>
<evidence type="ECO:0000313" key="2">
    <source>
        <dbReference type="EMBL" id="KAJ4951160.1"/>
    </source>
</evidence>
<feature type="compositionally biased region" description="Low complexity" evidence="1">
    <location>
        <begin position="94"/>
        <end position="107"/>
    </location>
</feature>
<feature type="compositionally biased region" description="Polar residues" evidence="1">
    <location>
        <begin position="72"/>
        <end position="84"/>
    </location>
</feature>
<evidence type="ECO:0000313" key="3">
    <source>
        <dbReference type="Proteomes" id="UP001141806"/>
    </source>
</evidence>
<dbReference type="AlphaFoldDB" id="A0A9Q0GRJ4"/>
<evidence type="ECO:0000256" key="1">
    <source>
        <dbReference type="SAM" id="MobiDB-lite"/>
    </source>
</evidence>
<dbReference type="Proteomes" id="UP001141806">
    <property type="component" value="Unassembled WGS sequence"/>
</dbReference>
<feature type="region of interest" description="Disordered" evidence="1">
    <location>
        <begin position="1"/>
        <end position="21"/>
    </location>
</feature>
<organism evidence="2 3">
    <name type="scientific">Protea cynaroides</name>
    <dbReference type="NCBI Taxonomy" id="273540"/>
    <lineage>
        <taxon>Eukaryota</taxon>
        <taxon>Viridiplantae</taxon>
        <taxon>Streptophyta</taxon>
        <taxon>Embryophyta</taxon>
        <taxon>Tracheophyta</taxon>
        <taxon>Spermatophyta</taxon>
        <taxon>Magnoliopsida</taxon>
        <taxon>Proteales</taxon>
        <taxon>Proteaceae</taxon>
        <taxon>Protea</taxon>
    </lineage>
</organism>
<protein>
    <submittedName>
        <fullName evidence="2">Uncharacterized protein</fullName>
    </submittedName>
</protein>
<proteinExistence type="predicted"/>
<name>A0A9Q0GRJ4_9MAGN</name>
<dbReference type="EMBL" id="JAMYWD010000012">
    <property type="protein sequence ID" value="KAJ4951160.1"/>
    <property type="molecule type" value="Genomic_DNA"/>
</dbReference>
<feature type="region of interest" description="Disordered" evidence="1">
    <location>
        <begin position="72"/>
        <end position="107"/>
    </location>
</feature>
<gene>
    <name evidence="2" type="ORF">NE237_027992</name>
</gene>
<comment type="caution">
    <text evidence="2">The sequence shown here is derived from an EMBL/GenBank/DDBJ whole genome shotgun (WGS) entry which is preliminary data.</text>
</comment>
<keyword evidence="3" id="KW-1185">Reference proteome</keyword>
<sequence length="140" mass="14454">MSAGGSRPLVPGAGVIRGDKGYGKAINDNRSFGLATGSKLAFSAGASNKGSTDFQQPLRAALRMATYLPRSQVNPSLRGSTMSAARNDKQSDGLVSSRLGSNNSSLSINHNTSLSHVGSNAVNEALREVARGKFSSISSL</sequence>